<protein>
    <submittedName>
        <fullName evidence="2">Amidohydrolase</fullName>
    </submittedName>
</protein>
<dbReference type="RefSeq" id="WP_034248003.1">
    <property type="nucleotide sequence ID" value="NZ_BJYK01000001.1"/>
</dbReference>
<dbReference type="InterPro" id="IPR032466">
    <property type="entry name" value="Metal_Hydrolase"/>
</dbReference>
<keyword evidence="3" id="KW-1185">Reference proteome</keyword>
<feature type="domain" description="Amidohydrolase 3" evidence="1">
    <location>
        <begin position="42"/>
        <end position="481"/>
    </location>
</feature>
<dbReference type="SUPFAM" id="SSF51338">
    <property type="entry name" value="Composite domain of metallo-dependent hydrolases"/>
    <property type="match status" value="1"/>
</dbReference>
<reference evidence="2 3" key="1">
    <citation type="submission" date="2019-07" db="EMBL/GenBank/DDBJ databases">
        <title>Whole genome shotgun sequence of Actinotalea fermentans NBRC 105374.</title>
        <authorList>
            <person name="Hosoyama A."/>
            <person name="Uohara A."/>
            <person name="Ohji S."/>
            <person name="Ichikawa N."/>
        </authorList>
    </citation>
    <scope>NUCLEOTIDE SEQUENCE [LARGE SCALE GENOMIC DNA]</scope>
    <source>
        <strain evidence="2 3">NBRC 105374</strain>
    </source>
</reference>
<dbReference type="PANTHER" id="PTHR22642">
    <property type="entry name" value="IMIDAZOLONEPROPIONASE"/>
    <property type="match status" value="1"/>
</dbReference>
<keyword evidence="2" id="KW-0378">Hydrolase</keyword>
<dbReference type="InterPro" id="IPR013108">
    <property type="entry name" value="Amidohydro_3"/>
</dbReference>
<dbReference type="Gene3D" id="2.30.40.10">
    <property type="entry name" value="Urease, subunit C, domain 1"/>
    <property type="match status" value="1"/>
</dbReference>
<sequence length="487" mass="51640">MLSGARLLGQDPAVDVLVRGGVVTAIVPAGHAPTDSSGLERVALDGRFVMPGLWDQHVHLTQWASFRQRLDLYEARSAAEAVAMVKARLEESPPPPGRPLLGRRFRAALWPDEPTAALLDDAVGDVPVVLASVDLHSGWLSSAGLRWFGAPGHPTGLLREEEWLPRLGAMDVAPDVVLDAWVREAATAAAARGVVGVVDFELADNVGSWRRRAGAGFDLLRVRAGVWEDRLDGVIDDGLRTGDRIAGTVTQGPLKVISDGSLNTRTAWCHDPYPDGGRGILNVPPERLVPLMARAHAAGLACAIHAIGDAANTLVLDAFAATGARGSVEHAQLLSRRDVPRFAALGVTASVQPEHALDDRDVTDSLWADRADRAYLFRDLHDAGARLVLGSDAPVAALDPWAAIAAAVTRTRDGREPWQPAQSLPPRVALAASTDGRGLAPTVGVPADLVVLEADPLALLEAGEGERVRAMGVAGTLLDGRWTFRSF</sequence>
<evidence type="ECO:0000313" key="3">
    <source>
        <dbReference type="Proteomes" id="UP000321484"/>
    </source>
</evidence>
<accession>A0A511YWH3</accession>
<dbReference type="Gene3D" id="3.10.310.70">
    <property type="match status" value="1"/>
</dbReference>
<dbReference type="AlphaFoldDB" id="A0A511YWH3"/>
<dbReference type="PANTHER" id="PTHR22642:SF2">
    <property type="entry name" value="PROTEIN LONG AFTER FAR-RED 3"/>
    <property type="match status" value="1"/>
</dbReference>
<dbReference type="GO" id="GO:0016810">
    <property type="term" value="F:hydrolase activity, acting on carbon-nitrogen (but not peptide) bonds"/>
    <property type="evidence" value="ECO:0007669"/>
    <property type="project" value="InterPro"/>
</dbReference>
<dbReference type="Pfam" id="PF07969">
    <property type="entry name" value="Amidohydro_3"/>
    <property type="match status" value="1"/>
</dbReference>
<dbReference type="SUPFAM" id="SSF51556">
    <property type="entry name" value="Metallo-dependent hydrolases"/>
    <property type="match status" value="1"/>
</dbReference>
<comment type="caution">
    <text evidence="2">The sequence shown here is derived from an EMBL/GenBank/DDBJ whole genome shotgun (WGS) entry which is preliminary data.</text>
</comment>
<name>A0A511YWH3_9CELL</name>
<evidence type="ECO:0000259" key="1">
    <source>
        <dbReference type="Pfam" id="PF07969"/>
    </source>
</evidence>
<evidence type="ECO:0000313" key="2">
    <source>
        <dbReference type="EMBL" id="GEN79519.1"/>
    </source>
</evidence>
<proteinExistence type="predicted"/>
<dbReference type="EMBL" id="BJYK01000001">
    <property type="protein sequence ID" value="GEN79519.1"/>
    <property type="molecule type" value="Genomic_DNA"/>
</dbReference>
<gene>
    <name evidence="2" type="ORF">AFE02nite_12530</name>
</gene>
<dbReference type="Proteomes" id="UP000321484">
    <property type="component" value="Unassembled WGS sequence"/>
</dbReference>
<dbReference type="OrthoDB" id="3238066at2"/>
<dbReference type="InterPro" id="IPR011059">
    <property type="entry name" value="Metal-dep_hydrolase_composite"/>
</dbReference>
<dbReference type="Gene3D" id="3.20.20.140">
    <property type="entry name" value="Metal-dependent hydrolases"/>
    <property type="match status" value="1"/>
</dbReference>
<organism evidence="2 3">
    <name type="scientific">Actinotalea fermentans</name>
    <dbReference type="NCBI Taxonomy" id="43671"/>
    <lineage>
        <taxon>Bacteria</taxon>
        <taxon>Bacillati</taxon>
        <taxon>Actinomycetota</taxon>
        <taxon>Actinomycetes</taxon>
        <taxon>Micrococcales</taxon>
        <taxon>Cellulomonadaceae</taxon>
        <taxon>Actinotalea</taxon>
    </lineage>
</organism>